<evidence type="ECO:0000256" key="1">
    <source>
        <dbReference type="SAM" id="SignalP"/>
    </source>
</evidence>
<feature type="chain" id="PRO_5016590524" description="Porin" evidence="1">
    <location>
        <begin position="19"/>
        <end position="377"/>
    </location>
</feature>
<sequence>MRKLILPIALAATGFAMAADVEIHGNVDFDFASYFDKDFDPTNAANQDIDLSVTANLDENVSVTVFTNTKSNITNSDQASEIRHGLPRSTAITSDKDRYTAFNFDGVELRWKPFQDVSFIFGDLTYNAGTFNYYFWRDPSRYAAISRDQSIRGFGVEVGNQKFGDGKFYIGATDDSKASIAVFGTYALKLLNRPDEHLTITPSVDWVFGSEVGRGYTYFFGTELDYSKSLDILNYSVYAVYGLHPYKGDAVHSFLVEPSLNYDIFNLGFSYYYAIVNKGEDYKAADQIFTDDQMLFAIEPSFNITKKFALGVSFEYHDPDAEVSKDEFKFLGMNFYLYPTLNTNVTFWFGYNFSKDKNPVVGEATKFSLGMSAHADF</sequence>
<name>A0A380S529_FIBSU</name>
<evidence type="ECO:0000313" key="2">
    <source>
        <dbReference type="EMBL" id="SUQ24024.1"/>
    </source>
</evidence>
<evidence type="ECO:0008006" key="4">
    <source>
        <dbReference type="Google" id="ProtNLM"/>
    </source>
</evidence>
<protein>
    <recommendedName>
        <fullName evidence="4">Porin</fullName>
    </recommendedName>
</protein>
<dbReference type="RefSeq" id="WP_088661105.1">
    <property type="nucleotide sequence ID" value="NZ_UHJL01000002.1"/>
</dbReference>
<proteinExistence type="predicted"/>
<reference evidence="2 3" key="1">
    <citation type="submission" date="2017-08" db="EMBL/GenBank/DDBJ databases">
        <authorList>
            <person name="de Groot N.N."/>
        </authorList>
    </citation>
    <scope>NUCLEOTIDE SEQUENCE [LARGE SCALE GENOMIC DNA]</scope>
    <source>
        <strain evidence="2 3">HM2</strain>
    </source>
</reference>
<dbReference type="Proteomes" id="UP000255423">
    <property type="component" value="Unassembled WGS sequence"/>
</dbReference>
<gene>
    <name evidence="2" type="ORF">SAMN05661053_1414</name>
</gene>
<dbReference type="EMBL" id="UHJL01000002">
    <property type="protein sequence ID" value="SUQ24024.1"/>
    <property type="molecule type" value="Genomic_DNA"/>
</dbReference>
<organism evidence="2 3">
    <name type="scientific">Fibrobacter succinogenes</name>
    <name type="common">Bacteroides succinogenes</name>
    <dbReference type="NCBI Taxonomy" id="833"/>
    <lineage>
        <taxon>Bacteria</taxon>
        <taxon>Pseudomonadati</taxon>
        <taxon>Fibrobacterota</taxon>
        <taxon>Fibrobacteria</taxon>
        <taxon>Fibrobacterales</taxon>
        <taxon>Fibrobacteraceae</taxon>
        <taxon>Fibrobacter</taxon>
    </lineage>
</organism>
<dbReference type="AlphaFoldDB" id="A0A380S529"/>
<feature type="signal peptide" evidence="1">
    <location>
        <begin position="1"/>
        <end position="18"/>
    </location>
</feature>
<evidence type="ECO:0000313" key="3">
    <source>
        <dbReference type="Proteomes" id="UP000255423"/>
    </source>
</evidence>
<accession>A0A380S529</accession>
<keyword evidence="1" id="KW-0732">Signal</keyword>